<feature type="region of interest" description="Disordered" evidence="7">
    <location>
        <begin position="164"/>
        <end position="207"/>
    </location>
</feature>
<dbReference type="PIRSF" id="PIRSF028977">
    <property type="entry name" value="Nucleolar_complex_p3"/>
    <property type="match status" value="1"/>
</dbReference>
<dbReference type="PANTHER" id="PTHR14428">
    <property type="entry name" value="NUCLEOLAR COMPLEX PROTEIN 3"/>
    <property type="match status" value="1"/>
</dbReference>
<feature type="domain" description="CCAAT-binding factor" evidence="8">
    <location>
        <begin position="561"/>
        <end position="714"/>
    </location>
</feature>
<dbReference type="CTD" id="40870"/>
<feature type="compositionally biased region" description="Low complexity" evidence="7">
    <location>
        <begin position="194"/>
        <end position="207"/>
    </location>
</feature>
<reference evidence="10" key="1">
    <citation type="submission" date="2005-10" db="EMBL/GenBank/DDBJ databases">
        <authorList>
            <person name="Loftus B.J."/>
            <person name="Nene V.M."/>
            <person name="Hannick L.I."/>
            <person name="Bidwell S."/>
            <person name="Haas B."/>
            <person name="Amedeo P."/>
            <person name="Orvis J."/>
            <person name="Wortman J.R."/>
            <person name="White O.R."/>
            <person name="Salzberg S."/>
            <person name="Shumway M."/>
            <person name="Koo H."/>
            <person name="Zhao Y."/>
            <person name="Holmes M."/>
            <person name="Miller J."/>
            <person name="Schatz M."/>
            <person name="Pop M."/>
            <person name="Pai G."/>
            <person name="Utterback T."/>
            <person name="Rogers Y.-H."/>
            <person name="Kravitz S."/>
            <person name="Fraser C.M."/>
        </authorList>
    </citation>
    <scope>NUCLEOTIDE SEQUENCE</scope>
    <source>
        <strain evidence="10">Liverpool</strain>
    </source>
</reference>
<evidence type="ECO:0000259" key="9">
    <source>
        <dbReference type="Pfam" id="PF07540"/>
    </source>
</evidence>
<dbReference type="InterPro" id="IPR016903">
    <property type="entry name" value="Nucleolar_cplx-assoc_3"/>
</dbReference>
<evidence type="ECO:0000256" key="1">
    <source>
        <dbReference type="ARBA" id="ARBA00004604"/>
    </source>
</evidence>
<dbReference type="Pfam" id="PF03914">
    <property type="entry name" value="CBF"/>
    <property type="match status" value="1"/>
</dbReference>
<evidence type="ECO:0000313" key="11">
    <source>
        <dbReference type="Proteomes" id="UP000682892"/>
    </source>
</evidence>
<dbReference type="OrthoDB" id="10263597at2759"/>
<reference evidence="10" key="3">
    <citation type="submission" date="2012-09" db="EMBL/GenBank/DDBJ databases">
        <authorList>
            <consortium name="VectorBase"/>
        </authorList>
    </citation>
    <scope>NUCLEOTIDE SEQUENCE</scope>
    <source>
        <strain evidence="10">Liverpool</strain>
    </source>
</reference>
<dbReference type="EMBL" id="CH477803">
    <property type="protein sequence ID" value="EAT36064.1"/>
    <property type="molecule type" value="Genomic_DNA"/>
</dbReference>
<dbReference type="HOGENOM" id="CLU_012441_2_1_1"/>
<accession>A0A1S4FUF9</accession>
<dbReference type="Pfam" id="PF07540">
    <property type="entry name" value="NOC3p"/>
    <property type="match status" value="1"/>
</dbReference>
<evidence type="ECO:0000256" key="7">
    <source>
        <dbReference type="SAM" id="MobiDB-lite"/>
    </source>
</evidence>
<evidence type="ECO:0000256" key="3">
    <source>
        <dbReference type="ARBA" id="ARBA00023054"/>
    </source>
</evidence>
<feature type="compositionally biased region" description="Acidic residues" evidence="7">
    <location>
        <begin position="107"/>
        <end position="122"/>
    </location>
</feature>
<feature type="compositionally biased region" description="Polar residues" evidence="7">
    <location>
        <begin position="59"/>
        <end position="73"/>
    </location>
</feature>
<comment type="subcellular location">
    <subcellularLocation>
        <location evidence="1 5">Nucleus</location>
        <location evidence="1 5">Nucleolus</location>
    </subcellularLocation>
</comment>
<keyword evidence="4" id="KW-0539">Nucleus</keyword>
<dbReference type="InterPro" id="IPR016024">
    <property type="entry name" value="ARM-type_fold"/>
</dbReference>
<evidence type="ECO:0000313" key="10">
    <source>
        <dbReference type="EMBL" id="EAT36064.1"/>
    </source>
</evidence>
<feature type="compositionally biased region" description="Basic and acidic residues" evidence="7">
    <location>
        <begin position="180"/>
        <end position="193"/>
    </location>
</feature>
<dbReference type="OMA" id="HYCPQVR"/>
<gene>
    <name evidence="10" type="ORF">AaeL_AAEL011827</name>
</gene>
<dbReference type="SUPFAM" id="SSF48371">
    <property type="entry name" value="ARM repeat"/>
    <property type="match status" value="1"/>
</dbReference>
<name>A0A1S4FUF9_AEDAE</name>
<dbReference type="KEGG" id="aag:5575423"/>
<feature type="region of interest" description="Disordered" evidence="7">
    <location>
        <begin position="1"/>
        <end position="32"/>
    </location>
</feature>
<dbReference type="InterPro" id="IPR011501">
    <property type="entry name" value="Noc3_N"/>
</dbReference>
<dbReference type="AlphaFoldDB" id="A0A1S4FUF9"/>
<keyword evidence="3 6" id="KW-0175">Coiled coil</keyword>
<sequence>MPLRKKIKISSAKRGHHEKHKKNFAKSKKTLHREKQLNSNIFRAKNLAKKIEKVATKKPVSNRQQGTSVNSAAAATEPSVEDIYDMMDSVSECSDDGQEKTLSVLDQSEDSALEEDQNDDNDVDMRNATERLEDEYQMQMSGHVNYVGETKDLLPIKTKKGGIVSRSAEVKPGQQVPAKKAPEEEQPEPKAPEPEAVVPQKNEITTTDLLTEREDEIERQKFLIGVTCASILENPEAKIKSLAMLVDLVPETAQNGKTNMFIIRKLAMISLVEVFKDIVPEYRLGIIDTAAQKLKKTTLARVSYENELLLQYKKFLVHCEGFTQQVKRSKKFNKQDFTEKQQIAEIAVQCMCELLLAHPYFNYSMNIAQMLVTMLNSDQESVRKQVHSCFVTTFKTDTRFDMCKHIVRHINQLVKKKDHGVHPEMVSCLKYLQIKDVNINAEREKELKLKKLEAHKSRVINMSRQERKRKKKLAELEKELFETKAEESKQVQMKKLTDITKLVFTIFFRILKTAPNSRLLSCTLEGLSKFAHTINIEFFSDLIEVLNNLLVHADLGHREQLHCIQTVFTILKGQGEVLNIDPARFYTHLYKNLLSVHAGKNHDDLESILATLDSVLLKRRNNITYHRYLAFVKRLSSMALQLLHNGALGCLGVVRTGMLLNTSLDILLDTESVVGSGVYDPQVEEPEFSNANCTSLYELTALHRHYHPTVRRFANNIANGVPSSGPGMLPPDIAKLTPSELYTRYDSSKLAFNPSIPVPKQKANASDGSGKHIFVDYELEEMCNRAQSLQSSNNDVQFDFLC</sequence>
<evidence type="ECO:0000256" key="5">
    <source>
        <dbReference type="PIRNR" id="PIRNR028977"/>
    </source>
</evidence>
<reference evidence="10" key="2">
    <citation type="journal article" date="2007" name="Science">
        <title>Genome sequence of Aedes aegypti, a major arbovirus vector.</title>
        <authorList>
            <person name="Nene V."/>
            <person name="Wortman J.R."/>
            <person name="Lawson D."/>
            <person name="Haas B."/>
            <person name="Kodira C."/>
            <person name="Tu Z.J."/>
            <person name="Loftus B."/>
            <person name="Xi Z."/>
            <person name="Megy K."/>
            <person name="Grabherr M."/>
            <person name="Ren Q."/>
            <person name="Zdobnov E.M."/>
            <person name="Lobo N.F."/>
            <person name="Campbell K.S."/>
            <person name="Brown S.E."/>
            <person name="Bonaldo M.F."/>
            <person name="Zhu J."/>
            <person name="Sinkins S.P."/>
            <person name="Hogenkamp D.G."/>
            <person name="Amedeo P."/>
            <person name="Arensburger P."/>
            <person name="Atkinson P.W."/>
            <person name="Bidwell S."/>
            <person name="Biedler J."/>
            <person name="Birney E."/>
            <person name="Bruggner R.V."/>
            <person name="Costas J."/>
            <person name="Coy M.R."/>
            <person name="Crabtree J."/>
            <person name="Crawford M."/>
            <person name="Debruyn B."/>
            <person name="Decaprio D."/>
            <person name="Eiglmeier K."/>
            <person name="Eisenstadt E."/>
            <person name="El-Dorry H."/>
            <person name="Gelbart W.M."/>
            <person name="Gomes S.L."/>
            <person name="Hammond M."/>
            <person name="Hannick L.I."/>
            <person name="Hogan J.R."/>
            <person name="Holmes M.H."/>
            <person name="Jaffe D."/>
            <person name="Johnston J.S."/>
            <person name="Kennedy R.C."/>
            <person name="Koo H."/>
            <person name="Kravitz S."/>
            <person name="Kriventseva E.V."/>
            <person name="Kulp D."/>
            <person name="Labutti K."/>
            <person name="Lee E."/>
            <person name="Li S."/>
            <person name="Lovin D.D."/>
            <person name="Mao C."/>
            <person name="Mauceli E."/>
            <person name="Menck C.F."/>
            <person name="Miller J.R."/>
            <person name="Montgomery P."/>
            <person name="Mori A."/>
            <person name="Nascimento A.L."/>
            <person name="Naveira H.F."/>
            <person name="Nusbaum C."/>
            <person name="O'leary S."/>
            <person name="Orvis J."/>
            <person name="Pertea M."/>
            <person name="Quesneville H."/>
            <person name="Reidenbach K.R."/>
            <person name="Rogers Y.H."/>
            <person name="Roth C.W."/>
            <person name="Schneider J.R."/>
            <person name="Schatz M."/>
            <person name="Shumway M."/>
            <person name="Stanke M."/>
            <person name="Stinson E.O."/>
            <person name="Tubio J.M."/>
            <person name="Vanzee J.P."/>
            <person name="Verjovski-Almeida S."/>
            <person name="Werner D."/>
            <person name="White O."/>
            <person name="Wyder S."/>
            <person name="Zeng Q."/>
            <person name="Zhao Q."/>
            <person name="Zhao Y."/>
            <person name="Hill C.A."/>
            <person name="Raikhel A.S."/>
            <person name="Soares M.B."/>
            <person name="Knudson D.L."/>
            <person name="Lee N.H."/>
            <person name="Galagan J."/>
            <person name="Salzberg S.L."/>
            <person name="Paulsen I.T."/>
            <person name="Dimopoulos G."/>
            <person name="Collins F.H."/>
            <person name="Birren B."/>
            <person name="Fraser-Liggett C.M."/>
            <person name="Severson D.W."/>
        </authorList>
    </citation>
    <scope>NUCLEOTIDE SEQUENCE [LARGE SCALE GENOMIC DNA]</scope>
    <source>
        <strain evidence="10">Liverpool</strain>
    </source>
</reference>
<dbReference type="GO" id="GO:0003682">
    <property type="term" value="F:chromatin binding"/>
    <property type="evidence" value="ECO:0007669"/>
    <property type="project" value="TreeGrafter"/>
</dbReference>
<dbReference type="GO" id="GO:0005730">
    <property type="term" value="C:nucleolus"/>
    <property type="evidence" value="ECO:0007669"/>
    <property type="project" value="UniProtKB-SubCell"/>
</dbReference>
<dbReference type="PANTHER" id="PTHR14428:SF5">
    <property type="entry name" value="NUCLEOLAR COMPLEX PROTEIN 3 HOMOLOG"/>
    <property type="match status" value="1"/>
</dbReference>
<evidence type="ECO:0000256" key="2">
    <source>
        <dbReference type="ARBA" id="ARBA00007797"/>
    </source>
</evidence>
<evidence type="ECO:0000256" key="6">
    <source>
        <dbReference type="SAM" id="Coils"/>
    </source>
</evidence>
<dbReference type="InterPro" id="IPR005612">
    <property type="entry name" value="CCAAT-binding_factor"/>
</dbReference>
<protein>
    <recommendedName>
        <fullName evidence="5">Nucleolar complex protein 3 homolog</fullName>
        <shortName evidence="5">NOC3 protein homolog</shortName>
    </recommendedName>
</protein>
<evidence type="ECO:0000256" key="4">
    <source>
        <dbReference type="ARBA" id="ARBA00023242"/>
    </source>
</evidence>
<dbReference type="Proteomes" id="UP000682892">
    <property type="component" value="Unassembled WGS sequence"/>
</dbReference>
<evidence type="ECO:0000259" key="8">
    <source>
        <dbReference type="Pfam" id="PF03914"/>
    </source>
</evidence>
<organism evidence="10 11">
    <name type="scientific">Aedes aegypti</name>
    <name type="common">Yellowfever mosquito</name>
    <name type="synonym">Culex aegypti</name>
    <dbReference type="NCBI Taxonomy" id="7159"/>
    <lineage>
        <taxon>Eukaryota</taxon>
        <taxon>Metazoa</taxon>
        <taxon>Ecdysozoa</taxon>
        <taxon>Arthropoda</taxon>
        <taxon>Hexapoda</taxon>
        <taxon>Insecta</taxon>
        <taxon>Pterygota</taxon>
        <taxon>Neoptera</taxon>
        <taxon>Endopterygota</taxon>
        <taxon>Diptera</taxon>
        <taxon>Nematocera</taxon>
        <taxon>Culicoidea</taxon>
        <taxon>Culicidae</taxon>
        <taxon>Culicinae</taxon>
        <taxon>Aedini</taxon>
        <taxon>Aedes</taxon>
        <taxon>Stegomyia</taxon>
    </lineage>
</organism>
<dbReference type="GO" id="GO:0006270">
    <property type="term" value="P:DNA replication initiation"/>
    <property type="evidence" value="ECO:0007669"/>
    <property type="project" value="TreeGrafter"/>
</dbReference>
<feature type="coiled-coil region" evidence="6">
    <location>
        <begin position="459"/>
        <end position="486"/>
    </location>
</feature>
<proteinExistence type="inferred from homology"/>
<feature type="domain" description="Nucleolar complex-associated protein 3 N-terminal" evidence="9">
    <location>
        <begin position="220"/>
        <end position="315"/>
    </location>
</feature>
<comment type="similarity">
    <text evidence="2 5">Belongs to the CBF/MAK21 family.</text>
</comment>
<feature type="region of interest" description="Disordered" evidence="7">
    <location>
        <begin position="54"/>
        <end position="124"/>
    </location>
</feature>